<dbReference type="SUPFAM" id="SSF50249">
    <property type="entry name" value="Nucleic acid-binding proteins"/>
    <property type="match status" value="1"/>
</dbReference>
<dbReference type="AlphaFoldDB" id="A0A939C465"/>
<gene>
    <name evidence="2" type="ORF">JW744_00355</name>
</gene>
<sequence>MKVDEIKPFGKKIDVLVKAVEKQEPREVVARLDNTTHRVSEALVGDETGCILLTLWDDTINQVEGGKTYQVTNGYSTTFKNSLRLNIGRYGKIGESTEEISKANKENNLSEKELSG</sequence>
<evidence type="ECO:0000313" key="2">
    <source>
        <dbReference type="EMBL" id="MBN2066901.1"/>
    </source>
</evidence>
<proteinExistence type="predicted"/>
<accession>A0A939C465</accession>
<name>A0A939C465_9ARCH</name>
<dbReference type="PANTHER" id="PTHR31472:SF5">
    <property type="entry name" value="OS05G0244600 PROTEIN"/>
    <property type="match status" value="1"/>
</dbReference>
<protein>
    <recommendedName>
        <fullName evidence="1">Single-stranded DNA binding protein Ssb-like OB fold domain-containing protein</fullName>
    </recommendedName>
</protein>
<dbReference type="Proteomes" id="UP000809243">
    <property type="component" value="Unassembled WGS sequence"/>
</dbReference>
<dbReference type="PANTHER" id="PTHR31472">
    <property type="entry name" value="OS05G0244600 PROTEIN"/>
    <property type="match status" value="1"/>
</dbReference>
<dbReference type="CDD" id="cd04491">
    <property type="entry name" value="SoSSB_OBF"/>
    <property type="match status" value="1"/>
</dbReference>
<evidence type="ECO:0000259" key="1">
    <source>
        <dbReference type="Pfam" id="PF21473"/>
    </source>
</evidence>
<comment type="caution">
    <text evidence="2">The sequence shown here is derived from an EMBL/GenBank/DDBJ whole genome shotgun (WGS) entry which is preliminary data.</text>
</comment>
<feature type="domain" description="Single-stranded DNA binding protein Ssb-like OB fold" evidence="1">
    <location>
        <begin position="17"/>
        <end position="93"/>
    </location>
</feature>
<evidence type="ECO:0000313" key="3">
    <source>
        <dbReference type="Proteomes" id="UP000809243"/>
    </source>
</evidence>
<dbReference type="EMBL" id="JAFGDB010000006">
    <property type="protein sequence ID" value="MBN2066901.1"/>
    <property type="molecule type" value="Genomic_DNA"/>
</dbReference>
<dbReference type="Pfam" id="PF21473">
    <property type="entry name" value="OB_Ssb-like"/>
    <property type="match status" value="1"/>
</dbReference>
<organism evidence="2 3">
    <name type="scientific">Candidatus Iainarchaeum sp</name>
    <dbReference type="NCBI Taxonomy" id="3101447"/>
    <lineage>
        <taxon>Archaea</taxon>
        <taxon>Candidatus Iainarchaeota</taxon>
        <taxon>Candidatus Iainarchaeia</taxon>
        <taxon>Candidatus Iainarchaeales</taxon>
        <taxon>Candidatus Iainarchaeaceae</taxon>
        <taxon>Candidatus Iainarchaeum</taxon>
    </lineage>
</organism>
<reference evidence="2" key="1">
    <citation type="submission" date="2021-01" db="EMBL/GenBank/DDBJ databases">
        <title>Active Sulfur Cycling in an Early Earth Analoge.</title>
        <authorList>
            <person name="Hahn C.R."/>
            <person name="Youssef N.H."/>
            <person name="Elshahed M."/>
        </authorList>
    </citation>
    <scope>NUCLEOTIDE SEQUENCE</scope>
    <source>
        <strain evidence="2">Zod_Metabat.1151</strain>
    </source>
</reference>
<dbReference type="Gene3D" id="2.40.50.140">
    <property type="entry name" value="Nucleic acid-binding proteins"/>
    <property type="match status" value="1"/>
</dbReference>
<dbReference type="InterPro" id="IPR012340">
    <property type="entry name" value="NA-bd_OB-fold"/>
</dbReference>
<dbReference type="InterPro" id="IPR048970">
    <property type="entry name" value="OB_Ssb-like"/>
</dbReference>